<name>A0A9P7AA11_9AGAM</name>
<proteinExistence type="predicted"/>
<reference evidence="1" key="1">
    <citation type="journal article" date="2020" name="New Phytol.">
        <title>Comparative genomics reveals dynamic genome evolution in host specialist ectomycorrhizal fungi.</title>
        <authorList>
            <person name="Lofgren L.A."/>
            <person name="Nguyen N.H."/>
            <person name="Vilgalys R."/>
            <person name="Ruytinx J."/>
            <person name="Liao H.L."/>
            <person name="Branco S."/>
            <person name="Kuo A."/>
            <person name="LaButti K."/>
            <person name="Lipzen A."/>
            <person name="Andreopoulos W."/>
            <person name="Pangilinan J."/>
            <person name="Riley R."/>
            <person name="Hundley H."/>
            <person name="Na H."/>
            <person name="Barry K."/>
            <person name="Grigoriev I.V."/>
            <person name="Stajich J.E."/>
            <person name="Kennedy P.G."/>
        </authorList>
    </citation>
    <scope>NUCLEOTIDE SEQUENCE</scope>
    <source>
        <strain evidence="1">S12</strain>
    </source>
</reference>
<keyword evidence="2" id="KW-1185">Reference proteome</keyword>
<organism evidence="1 2">
    <name type="scientific">Suillus plorans</name>
    <dbReference type="NCBI Taxonomy" id="116603"/>
    <lineage>
        <taxon>Eukaryota</taxon>
        <taxon>Fungi</taxon>
        <taxon>Dikarya</taxon>
        <taxon>Basidiomycota</taxon>
        <taxon>Agaricomycotina</taxon>
        <taxon>Agaricomycetes</taxon>
        <taxon>Agaricomycetidae</taxon>
        <taxon>Boletales</taxon>
        <taxon>Suillineae</taxon>
        <taxon>Suillaceae</taxon>
        <taxon>Suillus</taxon>
    </lineage>
</organism>
<evidence type="ECO:0000313" key="1">
    <source>
        <dbReference type="EMBL" id="KAG1785184.1"/>
    </source>
</evidence>
<dbReference type="Proteomes" id="UP000719766">
    <property type="component" value="Unassembled WGS sequence"/>
</dbReference>
<accession>A0A9P7AA11</accession>
<dbReference type="EMBL" id="JABBWE010000116">
    <property type="protein sequence ID" value="KAG1785184.1"/>
    <property type="molecule type" value="Genomic_DNA"/>
</dbReference>
<dbReference type="GeneID" id="64601614"/>
<sequence length="331" mass="37272">MHDIVFIIFQMVYALIIQEGSGGLGAFAALSTTSSTISEAVLQLLWKKLTSMEPLIYLLPHDLIQEYESSDGVLKWRFLRTPQQSDLERFQSYARRVKMICAVDGKALQSRHIHVFQTLAALHDRIRSAGSLLPYLYHIELMDKSDCLIQYLDRLLLPGLQTLILPPHMILPPDVQTLLPHLQNLVYISDAFHTSMILNSLSNCTFMHRLTLSYIQCSLMASLASLHQLISLTLIIIPGTSIMRKTSSISNHSIRMEVLNIQVEPNLHSSNVSVNIGFPAIISLLSNHHIICQGLSINIHQEYCFANLILHFFNILTSLPSVDDDDDGFLA</sequence>
<dbReference type="RefSeq" id="XP_041152669.1">
    <property type="nucleotide sequence ID" value="XM_041307850.1"/>
</dbReference>
<gene>
    <name evidence="1" type="ORF">HD556DRAFT_1450938</name>
</gene>
<protein>
    <submittedName>
        <fullName evidence="1">Uncharacterized protein</fullName>
    </submittedName>
</protein>
<dbReference type="AlphaFoldDB" id="A0A9P7AA11"/>
<dbReference type="OrthoDB" id="2668648at2759"/>
<comment type="caution">
    <text evidence="1">The sequence shown here is derived from an EMBL/GenBank/DDBJ whole genome shotgun (WGS) entry which is preliminary data.</text>
</comment>
<evidence type="ECO:0000313" key="2">
    <source>
        <dbReference type="Proteomes" id="UP000719766"/>
    </source>
</evidence>